<evidence type="ECO:0008006" key="3">
    <source>
        <dbReference type="Google" id="ProtNLM"/>
    </source>
</evidence>
<dbReference type="Proteomes" id="UP001642406">
    <property type="component" value="Unassembled WGS sequence"/>
</dbReference>
<evidence type="ECO:0000313" key="2">
    <source>
        <dbReference type="Proteomes" id="UP001642406"/>
    </source>
</evidence>
<proteinExistence type="predicted"/>
<comment type="caution">
    <text evidence="1">The sequence shown here is derived from an EMBL/GenBank/DDBJ whole genome shotgun (WGS) entry which is preliminary data.</text>
</comment>
<dbReference type="Gene3D" id="3.40.50.1820">
    <property type="entry name" value="alpha/beta hydrolase"/>
    <property type="match status" value="1"/>
</dbReference>
<protein>
    <recommendedName>
        <fullName evidence="3">Carboxylesterase type B domain-containing protein</fullName>
    </recommendedName>
</protein>
<dbReference type="InterPro" id="IPR029058">
    <property type="entry name" value="AB_hydrolase_fold"/>
</dbReference>
<accession>A0ABP0C347</accession>
<sequence>MWNKLVNLTGCTGAADVLSCMRAVDTAKFTAAVNASAGHFGPVYDGDFVETQNSVRLQAGNFVKMLFLLVGGMPNTAGTTHFTKI</sequence>
<organism evidence="1 2">
    <name type="scientific">Sporothrix bragantina</name>
    <dbReference type="NCBI Taxonomy" id="671064"/>
    <lineage>
        <taxon>Eukaryota</taxon>
        <taxon>Fungi</taxon>
        <taxon>Dikarya</taxon>
        <taxon>Ascomycota</taxon>
        <taxon>Pezizomycotina</taxon>
        <taxon>Sordariomycetes</taxon>
        <taxon>Sordariomycetidae</taxon>
        <taxon>Ophiostomatales</taxon>
        <taxon>Ophiostomataceae</taxon>
        <taxon>Sporothrix</taxon>
    </lineage>
</organism>
<name>A0ABP0C347_9PEZI</name>
<keyword evidence="2" id="KW-1185">Reference proteome</keyword>
<dbReference type="EMBL" id="CAWUHC010000054">
    <property type="protein sequence ID" value="CAK7225605.1"/>
    <property type="molecule type" value="Genomic_DNA"/>
</dbReference>
<gene>
    <name evidence="1" type="ORF">SBRCBS47491_005945</name>
</gene>
<dbReference type="SUPFAM" id="SSF53474">
    <property type="entry name" value="alpha/beta-Hydrolases"/>
    <property type="match status" value="1"/>
</dbReference>
<reference evidence="1 2" key="1">
    <citation type="submission" date="2024-01" db="EMBL/GenBank/DDBJ databases">
        <authorList>
            <person name="Allen C."/>
            <person name="Tagirdzhanova G."/>
        </authorList>
    </citation>
    <scope>NUCLEOTIDE SEQUENCE [LARGE SCALE GENOMIC DNA]</scope>
</reference>
<evidence type="ECO:0000313" key="1">
    <source>
        <dbReference type="EMBL" id="CAK7225605.1"/>
    </source>
</evidence>